<dbReference type="PROSITE" id="PS50835">
    <property type="entry name" value="IG_LIKE"/>
    <property type="match status" value="11"/>
</dbReference>
<dbReference type="Proteomes" id="UP000694427">
    <property type="component" value="Unplaced"/>
</dbReference>
<evidence type="ECO:0000256" key="3">
    <source>
        <dbReference type="SAM" id="MobiDB-lite"/>
    </source>
</evidence>
<evidence type="ECO:0000256" key="4">
    <source>
        <dbReference type="SAM" id="Phobius"/>
    </source>
</evidence>
<dbReference type="InterPro" id="IPR013783">
    <property type="entry name" value="Ig-like_fold"/>
</dbReference>
<feature type="domain" description="Ig-like" evidence="5">
    <location>
        <begin position="588"/>
        <end position="665"/>
    </location>
</feature>
<dbReference type="AlphaFoldDB" id="A0A8C1I872"/>
<proteinExistence type="predicted"/>
<dbReference type="Pfam" id="PF13895">
    <property type="entry name" value="Ig_2"/>
    <property type="match status" value="4"/>
</dbReference>
<feature type="transmembrane region" description="Helical" evidence="4">
    <location>
        <begin position="1037"/>
        <end position="1059"/>
    </location>
</feature>
<feature type="region of interest" description="Disordered" evidence="3">
    <location>
        <begin position="1122"/>
        <end position="1143"/>
    </location>
</feature>
<feature type="domain" description="Ig-like" evidence="5">
    <location>
        <begin position="486"/>
        <end position="570"/>
    </location>
</feature>
<keyword evidence="2" id="KW-1015">Disulfide bond</keyword>
<gene>
    <name evidence="6" type="primary">LOC109101525</name>
</gene>
<evidence type="ECO:0000256" key="1">
    <source>
        <dbReference type="ARBA" id="ARBA00022729"/>
    </source>
</evidence>
<feature type="domain" description="Ig-like" evidence="5">
    <location>
        <begin position="764"/>
        <end position="846"/>
    </location>
</feature>
<evidence type="ECO:0000259" key="5">
    <source>
        <dbReference type="PROSITE" id="PS50835"/>
    </source>
</evidence>
<evidence type="ECO:0000256" key="2">
    <source>
        <dbReference type="ARBA" id="ARBA00023157"/>
    </source>
</evidence>
<dbReference type="InterPro" id="IPR003599">
    <property type="entry name" value="Ig_sub"/>
</dbReference>
<keyword evidence="4" id="KW-0472">Membrane</keyword>
<keyword evidence="4" id="KW-1133">Transmembrane helix</keyword>
<dbReference type="GO" id="GO:0004888">
    <property type="term" value="F:transmembrane signaling receptor activity"/>
    <property type="evidence" value="ECO:0007669"/>
    <property type="project" value="TreeGrafter"/>
</dbReference>
<dbReference type="GO" id="GO:0009897">
    <property type="term" value="C:external side of plasma membrane"/>
    <property type="evidence" value="ECO:0007669"/>
    <property type="project" value="TreeGrafter"/>
</dbReference>
<feature type="domain" description="Ig-like" evidence="5">
    <location>
        <begin position="946"/>
        <end position="1023"/>
    </location>
</feature>
<dbReference type="InterPro" id="IPR050488">
    <property type="entry name" value="Ig_Fc_receptor"/>
</dbReference>
<dbReference type="PANTHER" id="PTHR11481">
    <property type="entry name" value="IMMUNOGLOBULIN FC RECEPTOR"/>
    <property type="match status" value="1"/>
</dbReference>
<keyword evidence="1" id="KW-0732">Signal</keyword>
<dbReference type="SUPFAM" id="SSF48726">
    <property type="entry name" value="Immunoglobulin"/>
    <property type="match status" value="11"/>
</dbReference>
<dbReference type="InterPro" id="IPR007110">
    <property type="entry name" value="Ig-like_dom"/>
</dbReference>
<dbReference type="InterPro" id="IPR036179">
    <property type="entry name" value="Ig-like_dom_sf"/>
</dbReference>
<sequence length="1143" mass="129198">MPFHIEISEPLCSIIVAVSVQVKSQDSTTEPPVQIPKPQITLNVAHKVLYKTERVTLSCEVTGGPPGLQYDWYKNSEDLGEHQHNITASDSGKYECKATKGAMSEKSDSYTLTLEDPPQPQVRSDWTEAFHGEKVSLQCVIQASENWNYMWFKGQNKIVSNDETNIQGNTLTLSVQSSHDGEYVCQAVLQDRKVTTSMSTPYSLTVRELPQPKLSVESQWKTFYPTEKVTLKCSVKEDSDKWGYEWFRNGAPLPKDKDKDISLPGNTLSISSAKAVHSGQYTCRGRHLKRTPVTTGEAEAVQLHVNDNTPKPTITKHEWFEPFYSNEQAQLHCNMPGDGWEYHWYKGTNLRITNPELTIDSVSVTDTGVYHCKAQRGDFSVNSETLQVTVKDPPQPQVRSDWTEAFHGEKVSLQCVIQASENWNYMWFKGQNKIVSNDETNIQGNTLTLSVQSSHDGEYVCQAELQGRKVTTSMSTPYSLTVRELPQLKLSVESQWKTFYPTEKVTLKCSVKEDSDKWGYEWFRNGAPLPKDKDKDISLPGNTLSISSAKAVHSGQYTCRGRHLKRTPVTTGQAEAVQLHVNDNTPKPTITKHKWFEPFYSNERIQFNCNMPGDGWEYHWHKDTNPRITNPELTIDSVSVTDTGVYHCKAQRGDFSVNSETLQVTVKDPPQPQVRSDWTEAFHGEKVSLQCVIQASENWNYMWFKGQNKIVSNDETNIQGNTLTLSVQSSHDGEYVCQAELQGRKVTTAKSTPYSLTVRELPKPELSITPEWKTFYPTEKLTLKCSVKEDSDKWGYEWFRNGAPLPKDKDKDISFPGNTLSISSAKAVHSGQYTCRGRHLKRTPVTTGETGAVQLLVYDTTPKAAITKREWFELFYTEERVQLHCNMSGVGWKYHWYKGTNPPIINPELTINSVSHAHTGDYHCKAQRGDFSVNSKTLQVRVQARPPASLTLETELSDIMTGDMTLRCNITDGRQWNYTWFMNGQQLNESSNVLKVAGNEETIKSEFKCKGRNVVRPLYSALSDGFIANNIIFKRKILLAISGCLVCCIVILIIGCIVLKITRKPEVKETPHTDLFFSMTDSKNQTASPMKEYIDSSPTELEELQEKEELITDRTSVVHEDGVIKDEETPASEANGLTSFKGR</sequence>
<reference evidence="6" key="1">
    <citation type="submission" date="2025-08" db="UniProtKB">
        <authorList>
            <consortium name="Ensembl"/>
        </authorList>
    </citation>
    <scope>IDENTIFICATION</scope>
</reference>
<name>A0A8C1I872_CYPCA</name>
<dbReference type="Gene3D" id="2.60.40.10">
    <property type="entry name" value="Immunoglobulins"/>
    <property type="match status" value="11"/>
</dbReference>
<evidence type="ECO:0000313" key="7">
    <source>
        <dbReference type="Proteomes" id="UP000694427"/>
    </source>
</evidence>
<protein>
    <submittedName>
        <fullName evidence="6">Titin-like</fullName>
    </submittedName>
</protein>
<organism evidence="6 7">
    <name type="scientific">Cyprinus carpio</name>
    <name type="common">Common carp</name>
    <dbReference type="NCBI Taxonomy" id="7962"/>
    <lineage>
        <taxon>Eukaryota</taxon>
        <taxon>Metazoa</taxon>
        <taxon>Chordata</taxon>
        <taxon>Craniata</taxon>
        <taxon>Vertebrata</taxon>
        <taxon>Euteleostomi</taxon>
        <taxon>Actinopterygii</taxon>
        <taxon>Neopterygii</taxon>
        <taxon>Teleostei</taxon>
        <taxon>Ostariophysi</taxon>
        <taxon>Cypriniformes</taxon>
        <taxon>Cyprinidae</taxon>
        <taxon>Cyprininae</taxon>
        <taxon>Cyprinus</taxon>
    </lineage>
</organism>
<feature type="domain" description="Ig-like" evidence="5">
    <location>
        <begin position="394"/>
        <end position="471"/>
    </location>
</feature>
<dbReference type="PANTHER" id="PTHR11481:SF112">
    <property type="entry name" value="FC RECEPTOR-LIKE PROTEIN 4-RELATED"/>
    <property type="match status" value="1"/>
</dbReference>
<reference evidence="6" key="2">
    <citation type="submission" date="2025-09" db="UniProtKB">
        <authorList>
            <consortium name="Ensembl"/>
        </authorList>
    </citation>
    <scope>IDENTIFICATION</scope>
</reference>
<dbReference type="GO" id="GO:0006955">
    <property type="term" value="P:immune response"/>
    <property type="evidence" value="ECO:0007669"/>
    <property type="project" value="TreeGrafter"/>
</dbReference>
<dbReference type="CDD" id="cd00096">
    <property type="entry name" value="Ig"/>
    <property type="match status" value="4"/>
</dbReference>
<feature type="domain" description="Ig-like" evidence="5">
    <location>
        <begin position="212"/>
        <end position="294"/>
    </location>
</feature>
<dbReference type="GO" id="GO:0007166">
    <property type="term" value="P:cell surface receptor signaling pathway"/>
    <property type="evidence" value="ECO:0007669"/>
    <property type="project" value="TreeGrafter"/>
</dbReference>
<dbReference type="Ensembl" id="ENSCCRT00010006785.1">
    <property type="protein sequence ID" value="ENSCCRP00010006290.1"/>
    <property type="gene ID" value="ENSCCRG00010002556.1"/>
</dbReference>
<feature type="domain" description="Ig-like" evidence="5">
    <location>
        <begin position="670"/>
        <end position="747"/>
    </location>
</feature>
<feature type="domain" description="Ig-like" evidence="5">
    <location>
        <begin position="862"/>
        <end position="943"/>
    </location>
</feature>
<keyword evidence="4" id="KW-0812">Transmembrane</keyword>
<evidence type="ECO:0000313" key="6">
    <source>
        <dbReference type="Ensembl" id="ENSCCRP00010006290.1"/>
    </source>
</evidence>
<feature type="domain" description="Ig-like" evidence="5">
    <location>
        <begin position="38"/>
        <end position="113"/>
    </location>
</feature>
<dbReference type="Pfam" id="PF13927">
    <property type="entry name" value="Ig_3"/>
    <property type="match status" value="6"/>
</dbReference>
<dbReference type="SMART" id="SM00409">
    <property type="entry name" value="IG"/>
    <property type="match status" value="10"/>
</dbReference>
<feature type="domain" description="Ig-like" evidence="5">
    <location>
        <begin position="118"/>
        <end position="195"/>
    </location>
</feature>
<dbReference type="InterPro" id="IPR003598">
    <property type="entry name" value="Ig_sub2"/>
</dbReference>
<feature type="domain" description="Ig-like" evidence="5">
    <location>
        <begin position="312"/>
        <end position="389"/>
    </location>
</feature>
<accession>A0A8C1I872</accession>
<keyword evidence="7" id="KW-1185">Reference proteome</keyword>
<dbReference type="SMART" id="SM00408">
    <property type="entry name" value="IGc2"/>
    <property type="match status" value="10"/>
</dbReference>